<name>A0A4Y2PXJ2_ARAVE</name>
<gene>
    <name evidence="1" type="ORF">AVEN_261495_1</name>
</gene>
<reference evidence="1 2" key="1">
    <citation type="journal article" date="2019" name="Sci. Rep.">
        <title>Orb-weaving spider Araneus ventricosus genome elucidates the spidroin gene catalogue.</title>
        <authorList>
            <person name="Kono N."/>
            <person name="Nakamura H."/>
            <person name="Ohtoshi R."/>
            <person name="Moran D.A.P."/>
            <person name="Shinohara A."/>
            <person name="Yoshida Y."/>
            <person name="Fujiwara M."/>
            <person name="Mori M."/>
            <person name="Tomita M."/>
            <person name="Arakawa K."/>
        </authorList>
    </citation>
    <scope>NUCLEOTIDE SEQUENCE [LARGE SCALE GENOMIC DNA]</scope>
</reference>
<evidence type="ECO:0000313" key="2">
    <source>
        <dbReference type="Proteomes" id="UP000499080"/>
    </source>
</evidence>
<keyword evidence="2" id="KW-1185">Reference proteome</keyword>
<dbReference type="AlphaFoldDB" id="A0A4Y2PXJ2"/>
<organism evidence="1 2">
    <name type="scientific">Araneus ventricosus</name>
    <name type="common">Orbweaver spider</name>
    <name type="synonym">Epeira ventricosa</name>
    <dbReference type="NCBI Taxonomy" id="182803"/>
    <lineage>
        <taxon>Eukaryota</taxon>
        <taxon>Metazoa</taxon>
        <taxon>Ecdysozoa</taxon>
        <taxon>Arthropoda</taxon>
        <taxon>Chelicerata</taxon>
        <taxon>Arachnida</taxon>
        <taxon>Araneae</taxon>
        <taxon>Araneomorphae</taxon>
        <taxon>Entelegynae</taxon>
        <taxon>Araneoidea</taxon>
        <taxon>Araneidae</taxon>
        <taxon>Araneus</taxon>
    </lineage>
</organism>
<evidence type="ECO:0000313" key="1">
    <source>
        <dbReference type="EMBL" id="GBN54977.1"/>
    </source>
</evidence>
<accession>A0A4Y2PXJ2</accession>
<dbReference type="EMBL" id="BGPR01012190">
    <property type="protein sequence ID" value="GBN54977.1"/>
    <property type="molecule type" value="Genomic_DNA"/>
</dbReference>
<proteinExistence type="predicted"/>
<sequence>MAGMTAISKHPQHTSECVTLDVRFNVHGPIGKGSLVKTGFRPGSLQFGSQDLTNKPFSSDFHNTANLRKSVRGVFFGESNPPGTHNAVTLFTDIRNTKHMEQEKHLYKLAARKY</sequence>
<comment type="caution">
    <text evidence="1">The sequence shown here is derived from an EMBL/GenBank/DDBJ whole genome shotgun (WGS) entry which is preliminary data.</text>
</comment>
<protein>
    <submittedName>
        <fullName evidence="1">Uncharacterized protein</fullName>
    </submittedName>
</protein>
<dbReference type="Proteomes" id="UP000499080">
    <property type="component" value="Unassembled WGS sequence"/>
</dbReference>